<dbReference type="AlphaFoldDB" id="A0A1Y5TUF9"/>
<dbReference type="Proteomes" id="UP000193870">
    <property type="component" value="Unassembled WGS sequence"/>
</dbReference>
<name>A0A1Y5TUF9_9RHOB</name>
<sequence>MLRPLSPSPLAGASRHGGAAWAGAYKLAGPDKGYKRVSQVFEYENDPHEGIDPLQGPSSQWHDLRHGLLNRVPG</sequence>
<accession>A0A1Y5TUF9</accession>
<protein>
    <submittedName>
        <fullName evidence="1">Uncharacterized protein</fullName>
    </submittedName>
</protein>
<dbReference type="EMBL" id="FWFV01000022">
    <property type="protein sequence ID" value="SLN72056.1"/>
    <property type="molecule type" value="Genomic_DNA"/>
</dbReference>
<gene>
    <name evidence="1" type="ORF">PAM7066_03713</name>
</gene>
<organism evidence="1 2">
    <name type="scientific">Palleronia marisminoris</name>
    <dbReference type="NCBI Taxonomy" id="315423"/>
    <lineage>
        <taxon>Bacteria</taxon>
        <taxon>Pseudomonadati</taxon>
        <taxon>Pseudomonadota</taxon>
        <taxon>Alphaproteobacteria</taxon>
        <taxon>Rhodobacterales</taxon>
        <taxon>Roseobacteraceae</taxon>
        <taxon>Palleronia</taxon>
    </lineage>
</organism>
<keyword evidence="2" id="KW-1185">Reference proteome</keyword>
<evidence type="ECO:0000313" key="1">
    <source>
        <dbReference type="EMBL" id="SLN72056.1"/>
    </source>
</evidence>
<evidence type="ECO:0000313" key="2">
    <source>
        <dbReference type="Proteomes" id="UP000193870"/>
    </source>
</evidence>
<reference evidence="1 2" key="1">
    <citation type="submission" date="2017-03" db="EMBL/GenBank/DDBJ databases">
        <authorList>
            <person name="Afonso C.L."/>
            <person name="Miller P.J."/>
            <person name="Scott M.A."/>
            <person name="Spackman E."/>
            <person name="Goraichik I."/>
            <person name="Dimitrov K.M."/>
            <person name="Suarez D.L."/>
            <person name="Swayne D.E."/>
        </authorList>
    </citation>
    <scope>NUCLEOTIDE SEQUENCE [LARGE SCALE GENOMIC DNA]</scope>
    <source>
        <strain evidence="1 2">CECT 7066</strain>
    </source>
</reference>
<proteinExistence type="predicted"/>